<reference evidence="2 3" key="1">
    <citation type="submission" date="2019-12" db="EMBL/GenBank/DDBJ databases">
        <title>Novel species isolated from a subtropical stream in China.</title>
        <authorList>
            <person name="Lu H."/>
        </authorList>
    </citation>
    <scope>NUCLEOTIDE SEQUENCE [LARGE SCALE GENOMIC DNA]</scope>
    <source>
        <strain evidence="2 3">CY42W</strain>
    </source>
</reference>
<dbReference type="RefSeq" id="WP_161057696.1">
    <property type="nucleotide sequence ID" value="NZ_WWCT01000029.1"/>
</dbReference>
<gene>
    <name evidence="2" type="ORF">GTP69_26565</name>
</gene>
<organism evidence="2 3">
    <name type="scientific">Duganella levis</name>
    <dbReference type="NCBI Taxonomy" id="2692169"/>
    <lineage>
        <taxon>Bacteria</taxon>
        <taxon>Pseudomonadati</taxon>
        <taxon>Pseudomonadota</taxon>
        <taxon>Betaproteobacteria</taxon>
        <taxon>Burkholderiales</taxon>
        <taxon>Oxalobacteraceae</taxon>
        <taxon>Telluria group</taxon>
        <taxon>Duganella</taxon>
    </lineage>
</organism>
<evidence type="ECO:0000313" key="3">
    <source>
        <dbReference type="Proteomes" id="UP000642144"/>
    </source>
</evidence>
<feature type="region of interest" description="Disordered" evidence="1">
    <location>
        <begin position="75"/>
        <end position="109"/>
    </location>
</feature>
<evidence type="ECO:0000256" key="1">
    <source>
        <dbReference type="SAM" id="MobiDB-lite"/>
    </source>
</evidence>
<feature type="compositionally biased region" description="Low complexity" evidence="1">
    <location>
        <begin position="79"/>
        <end position="88"/>
    </location>
</feature>
<name>A0ABW9W7L9_9BURK</name>
<protein>
    <submittedName>
        <fullName evidence="2">Uncharacterized protein</fullName>
    </submittedName>
</protein>
<keyword evidence="3" id="KW-1185">Reference proteome</keyword>
<sequence>MLRSWSYGENNHACVEGDEIIHRGRSVTPNEFARAFARTNRNAWLDLRIRRPGDKQFRQADLMRKEVQREQEEARKAKASLAAQAIAPPQAPAAPSPALAEAPQMALPP</sequence>
<accession>A0ABW9W7L9</accession>
<proteinExistence type="predicted"/>
<comment type="caution">
    <text evidence="2">The sequence shown here is derived from an EMBL/GenBank/DDBJ whole genome shotgun (WGS) entry which is preliminary data.</text>
</comment>
<dbReference type="EMBL" id="WWCT01000029">
    <property type="protein sequence ID" value="MYN29976.1"/>
    <property type="molecule type" value="Genomic_DNA"/>
</dbReference>
<dbReference type="Proteomes" id="UP000642144">
    <property type="component" value="Unassembled WGS sequence"/>
</dbReference>
<evidence type="ECO:0000313" key="2">
    <source>
        <dbReference type="EMBL" id="MYN29976.1"/>
    </source>
</evidence>